<evidence type="ECO:0000313" key="12">
    <source>
        <dbReference type="Proteomes" id="UP000005388"/>
    </source>
</evidence>
<dbReference type="eggNOG" id="COG2207">
    <property type="taxonomic scope" value="Bacteria"/>
</dbReference>
<dbReference type="InterPro" id="IPR001789">
    <property type="entry name" value="Sig_transdc_resp-reg_receiver"/>
</dbReference>
<keyword evidence="6" id="KW-0238">DNA-binding</keyword>
<organism evidence="11 12">
    <name type="scientific">Streptococcus urinalis 2285-97</name>
    <dbReference type="NCBI Taxonomy" id="764291"/>
    <lineage>
        <taxon>Bacteria</taxon>
        <taxon>Bacillati</taxon>
        <taxon>Bacillota</taxon>
        <taxon>Bacilli</taxon>
        <taxon>Lactobacillales</taxon>
        <taxon>Streptococcaceae</taxon>
        <taxon>Streptococcus</taxon>
    </lineage>
</organism>
<evidence type="ECO:0000259" key="9">
    <source>
        <dbReference type="PROSITE" id="PS01124"/>
    </source>
</evidence>
<evidence type="ECO:0000256" key="7">
    <source>
        <dbReference type="ARBA" id="ARBA00023163"/>
    </source>
</evidence>
<evidence type="ECO:0000256" key="6">
    <source>
        <dbReference type="ARBA" id="ARBA00023125"/>
    </source>
</evidence>
<dbReference type="PROSITE" id="PS01124">
    <property type="entry name" value="HTH_ARAC_FAMILY_2"/>
    <property type="match status" value="1"/>
</dbReference>
<evidence type="ECO:0000256" key="2">
    <source>
        <dbReference type="ARBA" id="ARBA00022490"/>
    </source>
</evidence>
<keyword evidence="2" id="KW-0963">Cytoplasm</keyword>
<feature type="domain" description="HTH araC/xylS-type" evidence="9">
    <location>
        <begin position="142"/>
        <end position="241"/>
    </location>
</feature>
<dbReference type="Gene3D" id="3.40.50.2300">
    <property type="match status" value="1"/>
</dbReference>
<dbReference type="SMART" id="SM00342">
    <property type="entry name" value="HTH_ARAC"/>
    <property type="match status" value="1"/>
</dbReference>
<keyword evidence="5" id="KW-0805">Transcription regulation</keyword>
<evidence type="ECO:0000256" key="3">
    <source>
        <dbReference type="ARBA" id="ARBA00022553"/>
    </source>
</evidence>
<evidence type="ECO:0000259" key="10">
    <source>
        <dbReference type="PROSITE" id="PS50110"/>
    </source>
</evidence>
<dbReference type="Pfam" id="PF00072">
    <property type="entry name" value="Response_reg"/>
    <property type="match status" value="1"/>
</dbReference>
<dbReference type="Proteomes" id="UP000005388">
    <property type="component" value="Unassembled WGS sequence"/>
</dbReference>
<evidence type="ECO:0000256" key="8">
    <source>
        <dbReference type="PROSITE-ProRule" id="PRU00169"/>
    </source>
</evidence>
<evidence type="ECO:0000256" key="5">
    <source>
        <dbReference type="ARBA" id="ARBA00023015"/>
    </source>
</evidence>
<dbReference type="CDD" id="cd17536">
    <property type="entry name" value="REC_YesN-like"/>
    <property type="match status" value="1"/>
</dbReference>
<dbReference type="EMBL" id="AEUZ02000001">
    <property type="protein sequence ID" value="EHJ57179.1"/>
    <property type="molecule type" value="Genomic_DNA"/>
</dbReference>
<keyword evidence="12" id="KW-1185">Reference proteome</keyword>
<dbReference type="PROSITE" id="PS00041">
    <property type="entry name" value="HTH_ARAC_FAMILY_1"/>
    <property type="match status" value="1"/>
</dbReference>
<feature type="domain" description="Response regulatory" evidence="10">
    <location>
        <begin position="3"/>
        <end position="120"/>
    </location>
</feature>
<reference evidence="11 12" key="1">
    <citation type="journal article" date="2014" name="Int. J. Syst. Evol. Microbiol.">
        <title>Phylogenomics and the dynamic genome evolution of the genus Streptococcus.</title>
        <authorList>
            <consortium name="The Broad Institute Genome Sequencing Platform"/>
            <person name="Richards V.P."/>
            <person name="Palmer S.R."/>
            <person name="Pavinski Bitar P.D."/>
            <person name="Qin X."/>
            <person name="Weinstock G.M."/>
            <person name="Highlander S.K."/>
            <person name="Town C.D."/>
            <person name="Burne R.A."/>
            <person name="Stanhope M.J."/>
        </authorList>
    </citation>
    <scope>NUCLEOTIDE SEQUENCE [LARGE SCALE GENOMIC DNA]</scope>
    <source>
        <strain evidence="11 12">2285-97</strain>
    </source>
</reference>
<dbReference type="STRING" id="764291.STRUR_0767"/>
<dbReference type="InterPro" id="IPR018062">
    <property type="entry name" value="HTH_AraC-typ_CS"/>
</dbReference>
<gene>
    <name evidence="11" type="ORF">STRUR_0767</name>
</gene>
<dbReference type="InterPro" id="IPR009057">
    <property type="entry name" value="Homeodomain-like_sf"/>
</dbReference>
<comment type="subcellular location">
    <subcellularLocation>
        <location evidence="1">Cytoplasm</location>
    </subcellularLocation>
</comment>
<dbReference type="GO" id="GO:0000160">
    <property type="term" value="P:phosphorelay signal transduction system"/>
    <property type="evidence" value="ECO:0007669"/>
    <property type="project" value="UniProtKB-KW"/>
</dbReference>
<name>G5KE53_9STRE</name>
<keyword evidence="4" id="KW-0902">Two-component regulatory system</keyword>
<keyword evidence="3 8" id="KW-0597">Phosphoprotein</keyword>
<comment type="caution">
    <text evidence="11">The sequence shown here is derived from an EMBL/GenBank/DDBJ whole genome shotgun (WGS) entry which is preliminary data.</text>
</comment>
<dbReference type="PRINTS" id="PR00032">
    <property type="entry name" value="HTHARAC"/>
</dbReference>
<dbReference type="GO" id="GO:0003700">
    <property type="term" value="F:DNA-binding transcription factor activity"/>
    <property type="evidence" value="ECO:0007669"/>
    <property type="project" value="InterPro"/>
</dbReference>
<dbReference type="InterPro" id="IPR018060">
    <property type="entry name" value="HTH_AraC"/>
</dbReference>
<dbReference type="GO" id="GO:0043565">
    <property type="term" value="F:sequence-specific DNA binding"/>
    <property type="evidence" value="ECO:0007669"/>
    <property type="project" value="InterPro"/>
</dbReference>
<dbReference type="InterPro" id="IPR051552">
    <property type="entry name" value="HptR"/>
</dbReference>
<dbReference type="AlphaFoldDB" id="G5KE53"/>
<sequence length="241" mass="27759">MFSLLIVEDEYLVREGLKHLIDYQHFNISIVREAENGFVAWQLIQEQAPDILLTDINMPKIDGITLAKLTKTSFPHCHIVFLTGYDEFDYALSALKLGADDFLLKPFSKKDVSEMLSHLSQKLFVKKQEERLQALANDNQDSQLKKAIQNRISDPQLTLVSLAEELGFSPNYLSLLIKKEIGINFQDYLIQERLNRAKLLLQTSQLKIYEVAEQVGFSDMNYFSHRFKQVVGQTPSEFRKG</sequence>
<dbReference type="RefSeq" id="WP_006739901.1">
    <property type="nucleotide sequence ID" value="NZ_AEUZ02000001.1"/>
</dbReference>
<dbReference type="GO" id="GO:0005737">
    <property type="term" value="C:cytoplasm"/>
    <property type="evidence" value="ECO:0007669"/>
    <property type="project" value="UniProtKB-SubCell"/>
</dbReference>
<dbReference type="InterPro" id="IPR020449">
    <property type="entry name" value="Tscrpt_reg_AraC-type_HTH"/>
</dbReference>
<dbReference type="Pfam" id="PF12833">
    <property type="entry name" value="HTH_18"/>
    <property type="match status" value="1"/>
</dbReference>
<evidence type="ECO:0000256" key="4">
    <source>
        <dbReference type="ARBA" id="ARBA00023012"/>
    </source>
</evidence>
<dbReference type="InterPro" id="IPR011006">
    <property type="entry name" value="CheY-like_superfamily"/>
</dbReference>
<dbReference type="PANTHER" id="PTHR42713:SF3">
    <property type="entry name" value="TRANSCRIPTIONAL REGULATORY PROTEIN HPTR"/>
    <property type="match status" value="1"/>
</dbReference>
<accession>G5KE53</accession>
<dbReference type="SMART" id="SM00448">
    <property type="entry name" value="REC"/>
    <property type="match status" value="1"/>
</dbReference>
<feature type="modified residue" description="4-aspartylphosphate" evidence="8">
    <location>
        <position position="55"/>
    </location>
</feature>
<dbReference type="SUPFAM" id="SSF46689">
    <property type="entry name" value="Homeodomain-like"/>
    <property type="match status" value="1"/>
</dbReference>
<dbReference type="eggNOG" id="COG4753">
    <property type="taxonomic scope" value="Bacteria"/>
</dbReference>
<dbReference type="PANTHER" id="PTHR42713">
    <property type="entry name" value="HISTIDINE KINASE-RELATED"/>
    <property type="match status" value="1"/>
</dbReference>
<evidence type="ECO:0000313" key="11">
    <source>
        <dbReference type="EMBL" id="EHJ57179.1"/>
    </source>
</evidence>
<keyword evidence="7" id="KW-0804">Transcription</keyword>
<proteinExistence type="predicted"/>
<protein>
    <submittedName>
        <fullName evidence="11">Response regulator receiver domain protein</fullName>
    </submittedName>
</protein>
<evidence type="ECO:0000256" key="1">
    <source>
        <dbReference type="ARBA" id="ARBA00004496"/>
    </source>
</evidence>
<dbReference type="SUPFAM" id="SSF52172">
    <property type="entry name" value="CheY-like"/>
    <property type="match status" value="1"/>
</dbReference>
<dbReference type="Gene3D" id="1.10.10.60">
    <property type="entry name" value="Homeodomain-like"/>
    <property type="match status" value="2"/>
</dbReference>
<dbReference type="PROSITE" id="PS50110">
    <property type="entry name" value="RESPONSE_REGULATORY"/>
    <property type="match status" value="1"/>
</dbReference>